<feature type="domain" description="UspA" evidence="2">
    <location>
        <begin position="151"/>
        <end position="289"/>
    </location>
</feature>
<dbReference type="PRINTS" id="PR01438">
    <property type="entry name" value="UNVRSLSTRESS"/>
</dbReference>
<feature type="domain" description="UspA" evidence="2">
    <location>
        <begin position="3"/>
        <end position="141"/>
    </location>
</feature>
<sequence length="291" mass="30942">MERELIVGADGSEESLSAVDWAVDEAVRRGVPLRIVYASAWERYEEHKPSFGIHRGRARTYTEHIPAQAVARAHTRAPALKVTSDVLAEDPATALVRESAGAGAVVVGCRGRGELAGLLLLLGSVSLSVAAHAVSPVMVVRGGRQNRDGGFQRVAVGIDEADEAAAAVDFALRAAELRGAELRAVHAWRCPAHQVPEPPRAADATDFHQTRAEMRLDEALRAIAPRHAAVSVRRDAVEGLARAALLDVSTTADLLVVGARRRKGHIGMQLGPVNHAVLHHSACPVAVVPHD</sequence>
<dbReference type="InterPro" id="IPR006016">
    <property type="entry name" value="UspA"/>
</dbReference>
<dbReference type="InterPro" id="IPR014729">
    <property type="entry name" value="Rossmann-like_a/b/a_fold"/>
</dbReference>
<dbReference type="PANTHER" id="PTHR31964">
    <property type="entry name" value="ADENINE NUCLEOTIDE ALPHA HYDROLASES-LIKE SUPERFAMILY PROTEIN"/>
    <property type="match status" value="1"/>
</dbReference>
<organism evidence="3 4">
    <name type="scientific">Streptomyces spectabilis</name>
    <dbReference type="NCBI Taxonomy" id="68270"/>
    <lineage>
        <taxon>Bacteria</taxon>
        <taxon>Bacillati</taxon>
        <taxon>Actinomycetota</taxon>
        <taxon>Actinomycetes</taxon>
        <taxon>Kitasatosporales</taxon>
        <taxon>Streptomycetaceae</taxon>
        <taxon>Streptomyces</taxon>
    </lineage>
</organism>
<evidence type="ECO:0000313" key="3">
    <source>
        <dbReference type="EMBL" id="QDQ09459.1"/>
    </source>
</evidence>
<accession>A0A516R1C5</accession>
<dbReference type="RefSeq" id="WP_144001037.1">
    <property type="nucleotide sequence ID" value="NZ_CP040916.1"/>
</dbReference>
<proteinExistence type="inferred from homology"/>
<evidence type="ECO:0000256" key="1">
    <source>
        <dbReference type="ARBA" id="ARBA00008791"/>
    </source>
</evidence>
<reference evidence="3 4" key="1">
    <citation type="journal article" date="2019" name="J. Ind. Microbiol. Biotechnol.">
        <title>The complete genomic sequence of Streptomyces spectabilis NRRL-2792 and identification of secondary metabolite biosynthetic gene clusters.</title>
        <authorList>
            <person name="Sinha A."/>
            <person name="Phillips-Salemka S."/>
            <person name="Niraula T.A."/>
            <person name="Short K.A."/>
            <person name="Niraula N.P."/>
        </authorList>
    </citation>
    <scope>NUCLEOTIDE SEQUENCE [LARGE SCALE GENOMIC DNA]</scope>
    <source>
        <strain evidence="3 4">NRRL 2792</strain>
    </source>
</reference>
<evidence type="ECO:0000259" key="2">
    <source>
        <dbReference type="Pfam" id="PF00582"/>
    </source>
</evidence>
<dbReference type="EMBL" id="CP040916">
    <property type="protein sequence ID" value="QDQ09459.1"/>
    <property type="molecule type" value="Genomic_DNA"/>
</dbReference>
<dbReference type="SUPFAM" id="SSF52402">
    <property type="entry name" value="Adenine nucleotide alpha hydrolases-like"/>
    <property type="match status" value="2"/>
</dbReference>
<dbReference type="InterPro" id="IPR006015">
    <property type="entry name" value="Universal_stress_UspA"/>
</dbReference>
<dbReference type="Pfam" id="PF00582">
    <property type="entry name" value="Usp"/>
    <property type="match status" value="2"/>
</dbReference>
<gene>
    <name evidence="3" type="ORF">FH965_01850</name>
</gene>
<dbReference type="PANTHER" id="PTHR31964:SF113">
    <property type="entry name" value="USPA DOMAIN-CONTAINING PROTEIN"/>
    <property type="match status" value="1"/>
</dbReference>
<dbReference type="AlphaFoldDB" id="A0A516R1C5"/>
<dbReference type="Proteomes" id="UP000316806">
    <property type="component" value="Chromosome"/>
</dbReference>
<name>A0A516R1C5_STRST</name>
<comment type="similarity">
    <text evidence="1">Belongs to the universal stress protein A family.</text>
</comment>
<evidence type="ECO:0000313" key="4">
    <source>
        <dbReference type="Proteomes" id="UP000316806"/>
    </source>
</evidence>
<dbReference type="Gene3D" id="3.40.50.620">
    <property type="entry name" value="HUPs"/>
    <property type="match status" value="2"/>
</dbReference>
<protein>
    <submittedName>
        <fullName evidence="3">Universal stress protein</fullName>
    </submittedName>
</protein>